<dbReference type="Gene3D" id="2.30.30.180">
    <property type="entry name" value="Ribosome maturation factor RimP, C-terminal domain"/>
    <property type="match status" value="1"/>
</dbReference>
<reference evidence="7" key="1">
    <citation type="submission" date="2021-04" db="EMBL/GenBank/DDBJ databases">
        <authorList>
            <person name="Zhang D.-C."/>
        </authorList>
    </citation>
    <scope>NUCLEOTIDE SEQUENCE</scope>
    <source>
        <strain evidence="7">CGMCC 1.15697</strain>
    </source>
</reference>
<dbReference type="GO" id="GO:0000028">
    <property type="term" value="P:ribosomal small subunit assembly"/>
    <property type="evidence" value="ECO:0007669"/>
    <property type="project" value="TreeGrafter"/>
</dbReference>
<evidence type="ECO:0000256" key="4">
    <source>
        <dbReference type="SAM" id="MobiDB-lite"/>
    </source>
</evidence>
<gene>
    <name evidence="3 7" type="primary">rimP</name>
    <name evidence="7" type="ORF">KAJ83_16915</name>
</gene>
<dbReference type="InterPro" id="IPR036847">
    <property type="entry name" value="RimP_C_sf"/>
</dbReference>
<comment type="caution">
    <text evidence="7">The sequence shown here is derived from an EMBL/GenBank/DDBJ whole genome shotgun (WGS) entry which is preliminary data.</text>
</comment>
<accession>A0A8J7S4M6</accession>
<feature type="region of interest" description="Disordered" evidence="4">
    <location>
        <begin position="170"/>
        <end position="209"/>
    </location>
</feature>
<dbReference type="InterPro" id="IPR003728">
    <property type="entry name" value="Ribosome_maturation_RimP"/>
</dbReference>
<evidence type="ECO:0000256" key="2">
    <source>
        <dbReference type="ARBA" id="ARBA00022517"/>
    </source>
</evidence>
<dbReference type="AlphaFoldDB" id="A0A8J7S4M6"/>
<evidence type="ECO:0000259" key="6">
    <source>
        <dbReference type="Pfam" id="PF17384"/>
    </source>
</evidence>
<name>A0A8J7S4M6_9PROT</name>
<dbReference type="PANTHER" id="PTHR33867:SF1">
    <property type="entry name" value="RIBOSOME MATURATION FACTOR RIMP"/>
    <property type="match status" value="1"/>
</dbReference>
<keyword evidence="1 3" id="KW-0963">Cytoplasm</keyword>
<dbReference type="Pfam" id="PF17384">
    <property type="entry name" value="DUF150_C"/>
    <property type="match status" value="1"/>
</dbReference>
<evidence type="ECO:0000256" key="3">
    <source>
        <dbReference type="HAMAP-Rule" id="MF_01077"/>
    </source>
</evidence>
<dbReference type="CDD" id="cd01734">
    <property type="entry name" value="YlxS_C"/>
    <property type="match status" value="1"/>
</dbReference>
<feature type="domain" description="Ribosome maturation factor RimP N-terminal" evidence="5">
    <location>
        <begin position="10"/>
        <end position="83"/>
    </location>
</feature>
<comment type="function">
    <text evidence="3">Required for maturation of 30S ribosomal subunits.</text>
</comment>
<dbReference type="InterPro" id="IPR028989">
    <property type="entry name" value="RimP_N"/>
</dbReference>
<dbReference type="InterPro" id="IPR035956">
    <property type="entry name" value="RimP_N_sf"/>
</dbReference>
<keyword evidence="2 3" id="KW-0690">Ribosome biogenesis</keyword>
<organism evidence="7 8">
    <name type="scientific">Marivibrio halodurans</name>
    <dbReference type="NCBI Taxonomy" id="2039722"/>
    <lineage>
        <taxon>Bacteria</taxon>
        <taxon>Pseudomonadati</taxon>
        <taxon>Pseudomonadota</taxon>
        <taxon>Alphaproteobacteria</taxon>
        <taxon>Rhodospirillales</taxon>
        <taxon>Rhodospirillaceae</taxon>
        <taxon>Marivibrio</taxon>
    </lineage>
</organism>
<evidence type="ECO:0000313" key="8">
    <source>
        <dbReference type="Proteomes" id="UP000672602"/>
    </source>
</evidence>
<dbReference type="Gene3D" id="3.30.300.70">
    <property type="entry name" value="RimP-like superfamily, N-terminal"/>
    <property type="match status" value="1"/>
</dbReference>
<dbReference type="Proteomes" id="UP000672602">
    <property type="component" value="Unassembled WGS sequence"/>
</dbReference>
<protein>
    <recommendedName>
        <fullName evidence="3">Ribosome maturation factor RimP</fullName>
    </recommendedName>
</protein>
<evidence type="ECO:0000259" key="5">
    <source>
        <dbReference type="Pfam" id="PF02576"/>
    </source>
</evidence>
<evidence type="ECO:0000256" key="1">
    <source>
        <dbReference type="ARBA" id="ARBA00022490"/>
    </source>
</evidence>
<dbReference type="InterPro" id="IPR028998">
    <property type="entry name" value="RimP_C"/>
</dbReference>
<comment type="similarity">
    <text evidence="3">Belongs to the RimP family.</text>
</comment>
<evidence type="ECO:0000313" key="7">
    <source>
        <dbReference type="EMBL" id="MBP5858704.1"/>
    </source>
</evidence>
<dbReference type="HAMAP" id="MF_01077">
    <property type="entry name" value="RimP"/>
    <property type="match status" value="1"/>
</dbReference>
<proteinExistence type="inferred from homology"/>
<dbReference type="Pfam" id="PF02576">
    <property type="entry name" value="RimP_N"/>
    <property type="match status" value="1"/>
</dbReference>
<dbReference type="GO" id="GO:0006412">
    <property type="term" value="P:translation"/>
    <property type="evidence" value="ECO:0007669"/>
    <property type="project" value="TreeGrafter"/>
</dbReference>
<dbReference type="SUPFAM" id="SSF74942">
    <property type="entry name" value="YhbC-like, C-terminal domain"/>
    <property type="match status" value="1"/>
</dbReference>
<feature type="compositionally biased region" description="Acidic residues" evidence="4">
    <location>
        <begin position="171"/>
        <end position="202"/>
    </location>
</feature>
<dbReference type="EMBL" id="JAGMWN010000010">
    <property type="protein sequence ID" value="MBP5858704.1"/>
    <property type="molecule type" value="Genomic_DNA"/>
</dbReference>
<sequence length="209" mass="23313">MAIEARIRELIEPAIEEMGFEIVRVRYSGSKRPTLQIMADRKDEAPISVDDCADISRAVSAILDVDDPIPDAYSLEVSSPGIDRPLVRPRDYERFAGFEAKVELARMTGGQKRFRGMLAGIEEGDVLLDMTEDGAKQTTRVRLPFTEIATAKLVLTDALIAWAEAQQEEHDLYDEDDVEFEDGVEADANDDWDDDWDDEDTEGTAAGRA</sequence>
<feature type="domain" description="Ribosome maturation factor RimP C-terminal" evidence="6">
    <location>
        <begin position="86"/>
        <end position="156"/>
    </location>
</feature>
<dbReference type="FunFam" id="3.30.300.70:FF:000001">
    <property type="entry name" value="Ribosome maturation factor RimP"/>
    <property type="match status" value="1"/>
</dbReference>
<comment type="subcellular location">
    <subcellularLocation>
        <location evidence="3">Cytoplasm</location>
    </subcellularLocation>
</comment>
<dbReference type="PANTHER" id="PTHR33867">
    <property type="entry name" value="RIBOSOME MATURATION FACTOR RIMP"/>
    <property type="match status" value="1"/>
</dbReference>
<keyword evidence="8" id="KW-1185">Reference proteome</keyword>
<dbReference type="GO" id="GO:0005829">
    <property type="term" value="C:cytosol"/>
    <property type="evidence" value="ECO:0007669"/>
    <property type="project" value="TreeGrafter"/>
</dbReference>
<dbReference type="SUPFAM" id="SSF75420">
    <property type="entry name" value="YhbC-like, N-terminal domain"/>
    <property type="match status" value="1"/>
</dbReference>
<dbReference type="NCBIfam" id="NF000932">
    <property type="entry name" value="PRK00092.2-5"/>
    <property type="match status" value="1"/>
</dbReference>